<dbReference type="SUPFAM" id="SSF54768">
    <property type="entry name" value="dsRNA-binding domain-like"/>
    <property type="match status" value="1"/>
</dbReference>
<dbReference type="Gene3D" id="3.30.160.20">
    <property type="match status" value="1"/>
</dbReference>
<keyword evidence="2 8" id="KW-0694">RNA-binding</keyword>
<evidence type="ECO:0000256" key="1">
    <source>
        <dbReference type="ARBA" id="ARBA00004173"/>
    </source>
</evidence>
<comment type="subcellular location">
    <subcellularLocation>
        <location evidence="1">Mitochondrion</location>
    </subcellularLocation>
</comment>
<dbReference type="EMBL" id="CP014501">
    <property type="protein sequence ID" value="ANB12683.1"/>
    <property type="molecule type" value="Genomic_DNA"/>
</dbReference>
<reference evidence="11 12" key="1">
    <citation type="submission" date="2016-02" db="EMBL/GenBank/DDBJ databases">
        <title>Complete genome sequence and transcriptome regulation of the pentose utilising yeast Sugiyamaella lignohabitans.</title>
        <authorList>
            <person name="Bellasio M."/>
            <person name="Peymann A."/>
            <person name="Valli M."/>
            <person name="Sipitzky M."/>
            <person name="Graf A."/>
            <person name="Sauer M."/>
            <person name="Marx H."/>
            <person name="Mattanovich D."/>
        </authorList>
    </citation>
    <scope>NUCLEOTIDE SEQUENCE [LARGE SCALE GENOMIC DNA]</scope>
    <source>
        <strain evidence="11 12">CBS 10342</strain>
    </source>
</reference>
<dbReference type="KEGG" id="slb:AWJ20_948"/>
<dbReference type="Pfam" id="PF22892">
    <property type="entry name" value="DSRM_MRPL44"/>
    <property type="match status" value="1"/>
</dbReference>
<dbReference type="GeneID" id="30038036"/>
<dbReference type="GO" id="GO:0006396">
    <property type="term" value="P:RNA processing"/>
    <property type="evidence" value="ECO:0007669"/>
    <property type="project" value="InterPro"/>
</dbReference>
<comment type="similarity">
    <text evidence="6">Belongs to the ribonuclease III family. Mitochondrion-specific ribosomal protein mL44 subfamily.</text>
</comment>
<dbReference type="InterPro" id="IPR044443">
    <property type="entry name" value="Ribosomal_mL44_DSRM_fung"/>
</dbReference>
<dbReference type="InterPro" id="IPR000999">
    <property type="entry name" value="RNase_III_dom"/>
</dbReference>
<dbReference type="OrthoDB" id="67027at2759"/>
<dbReference type="PANTHER" id="PTHR11207:SF32">
    <property type="entry name" value="LARGE RIBOSOMAL SUBUNIT PROTEIN ML44"/>
    <property type="match status" value="1"/>
</dbReference>
<dbReference type="PANTHER" id="PTHR11207">
    <property type="entry name" value="RIBONUCLEASE III"/>
    <property type="match status" value="1"/>
</dbReference>
<dbReference type="GO" id="GO:0005762">
    <property type="term" value="C:mitochondrial large ribosomal subunit"/>
    <property type="evidence" value="ECO:0007669"/>
    <property type="project" value="EnsemblFungi"/>
</dbReference>
<gene>
    <name evidence="11" type="primary">MRPL3</name>
    <name evidence="11" type="ORF">AWJ20_948</name>
</gene>
<dbReference type="InterPro" id="IPR014720">
    <property type="entry name" value="dsRBD_dom"/>
</dbReference>
<keyword evidence="5" id="KW-0687">Ribonucleoprotein</keyword>
<evidence type="ECO:0000259" key="10">
    <source>
        <dbReference type="PROSITE" id="PS50142"/>
    </source>
</evidence>
<proteinExistence type="inferred from homology"/>
<dbReference type="Gene3D" id="1.10.1520.10">
    <property type="entry name" value="Ribonuclease III domain"/>
    <property type="match status" value="1"/>
</dbReference>
<keyword evidence="4" id="KW-0496">Mitochondrion</keyword>
<dbReference type="InterPro" id="IPR044444">
    <property type="entry name" value="Ribosomal_mL44_DSRM_metazoa"/>
</dbReference>
<keyword evidence="3 11" id="KW-0689">Ribosomal protein</keyword>
<protein>
    <recommendedName>
        <fullName evidence="7">Large ribosomal subunit protein mL44</fullName>
    </recommendedName>
</protein>
<dbReference type="SMART" id="SM00358">
    <property type="entry name" value="DSRM"/>
    <property type="match status" value="1"/>
</dbReference>
<evidence type="ECO:0000256" key="7">
    <source>
        <dbReference type="ARBA" id="ARBA00035187"/>
    </source>
</evidence>
<dbReference type="SMART" id="SM00535">
    <property type="entry name" value="RIBOc"/>
    <property type="match status" value="1"/>
</dbReference>
<evidence type="ECO:0000256" key="8">
    <source>
        <dbReference type="PROSITE-ProRule" id="PRU00266"/>
    </source>
</evidence>
<dbReference type="PROSITE" id="PS50137">
    <property type="entry name" value="DS_RBD"/>
    <property type="match status" value="1"/>
</dbReference>
<evidence type="ECO:0000259" key="9">
    <source>
        <dbReference type="PROSITE" id="PS50137"/>
    </source>
</evidence>
<dbReference type="Proteomes" id="UP000189580">
    <property type="component" value="Chromosome a"/>
</dbReference>
<sequence>MSVNALRTNCGSASLRAAISAQSQRALASLNSRSAGLLLKNRNAGSLSQKRFQTTATASSKATYKSPENPFNFGAYARSEEVEAIPESLASKIPALRALHARLGLSEKFLYSTLARALICRSSNVKFADNVGLANFGKSVLSFYVYEYFLVKYPRLPHKVLRHVVELYTSLPALSKLGTSWGVEPDSRSSFTRYLAEQSDEDVLGRLLFTENLVQQEPGVVQVVDSDKNHVDFNEAMASFVRSLVAGVYAHGGLEEARDFIHKYIILPRKVDMASIMSFDKPTRELAVLCSREGLEQPVSRLLAETGRYSKAPVFVVGVFSGSSKLGEGQGASLNEARTRAAVHALKAWYLYSPINSQLPSDHNESTEFKPAFIDTGAVVI</sequence>
<feature type="domain" description="DRBM" evidence="9">
    <location>
        <begin position="281"/>
        <end position="351"/>
    </location>
</feature>
<dbReference type="AlphaFoldDB" id="A0A167DAL8"/>
<feature type="domain" description="RNase III" evidence="10">
    <location>
        <begin position="96"/>
        <end position="253"/>
    </location>
</feature>
<evidence type="ECO:0000256" key="4">
    <source>
        <dbReference type="ARBA" id="ARBA00023128"/>
    </source>
</evidence>
<organism evidence="11 12">
    <name type="scientific">Sugiyamaella lignohabitans</name>
    <dbReference type="NCBI Taxonomy" id="796027"/>
    <lineage>
        <taxon>Eukaryota</taxon>
        <taxon>Fungi</taxon>
        <taxon>Dikarya</taxon>
        <taxon>Ascomycota</taxon>
        <taxon>Saccharomycotina</taxon>
        <taxon>Dipodascomycetes</taxon>
        <taxon>Dipodascales</taxon>
        <taxon>Trichomonascaceae</taxon>
        <taxon>Sugiyamaella</taxon>
    </lineage>
</organism>
<evidence type="ECO:0000256" key="5">
    <source>
        <dbReference type="ARBA" id="ARBA00023274"/>
    </source>
</evidence>
<dbReference type="GO" id="GO:0004525">
    <property type="term" value="F:ribonuclease III activity"/>
    <property type="evidence" value="ECO:0007669"/>
    <property type="project" value="InterPro"/>
</dbReference>
<evidence type="ECO:0000313" key="12">
    <source>
        <dbReference type="Proteomes" id="UP000189580"/>
    </source>
</evidence>
<name>A0A167DAL8_9ASCO</name>
<dbReference type="GO" id="GO:0003725">
    <property type="term" value="F:double-stranded RNA binding"/>
    <property type="evidence" value="ECO:0007669"/>
    <property type="project" value="InterPro"/>
</dbReference>
<dbReference type="RefSeq" id="XP_018735160.1">
    <property type="nucleotide sequence ID" value="XM_018882919.1"/>
</dbReference>
<accession>A0A167DAL8</accession>
<evidence type="ECO:0000256" key="6">
    <source>
        <dbReference type="ARBA" id="ARBA00024034"/>
    </source>
</evidence>
<dbReference type="SUPFAM" id="SSF69065">
    <property type="entry name" value="RNase III domain-like"/>
    <property type="match status" value="1"/>
</dbReference>
<dbReference type="InterPro" id="IPR036389">
    <property type="entry name" value="RNase_III_sf"/>
</dbReference>
<evidence type="ECO:0000313" key="11">
    <source>
        <dbReference type="EMBL" id="ANB12683.1"/>
    </source>
</evidence>
<evidence type="ECO:0000256" key="3">
    <source>
        <dbReference type="ARBA" id="ARBA00022980"/>
    </source>
</evidence>
<dbReference type="CDD" id="cd19873">
    <property type="entry name" value="DSRM_MRPL3_like"/>
    <property type="match status" value="1"/>
</dbReference>
<keyword evidence="12" id="KW-1185">Reference proteome</keyword>
<dbReference type="GO" id="GO:0003735">
    <property type="term" value="F:structural constituent of ribosome"/>
    <property type="evidence" value="ECO:0007669"/>
    <property type="project" value="EnsemblFungi"/>
</dbReference>
<dbReference type="PROSITE" id="PS50142">
    <property type="entry name" value="RNASE_3_2"/>
    <property type="match status" value="1"/>
</dbReference>
<evidence type="ECO:0000256" key="2">
    <source>
        <dbReference type="ARBA" id="ARBA00022884"/>
    </source>
</evidence>